<protein>
    <submittedName>
        <fullName evidence="1">Uncharacterized protein</fullName>
    </submittedName>
</protein>
<dbReference type="AlphaFoldDB" id="A0A317V884"/>
<dbReference type="GeneID" id="37108886"/>
<name>A0A317V884_9EURO</name>
<comment type="caution">
    <text evidence="1">The sequence shown here is derived from an EMBL/GenBank/DDBJ whole genome shotgun (WGS) entry which is preliminary data.</text>
</comment>
<organism evidence="1 2">
    <name type="scientific">Aspergillus sclerotioniger CBS 115572</name>
    <dbReference type="NCBI Taxonomy" id="1450535"/>
    <lineage>
        <taxon>Eukaryota</taxon>
        <taxon>Fungi</taxon>
        <taxon>Dikarya</taxon>
        <taxon>Ascomycota</taxon>
        <taxon>Pezizomycotina</taxon>
        <taxon>Eurotiomycetes</taxon>
        <taxon>Eurotiomycetidae</taxon>
        <taxon>Eurotiales</taxon>
        <taxon>Aspergillaceae</taxon>
        <taxon>Aspergillus</taxon>
        <taxon>Aspergillus subgen. Circumdati</taxon>
    </lineage>
</organism>
<reference evidence="1 2" key="1">
    <citation type="submission" date="2016-12" db="EMBL/GenBank/DDBJ databases">
        <title>The genomes of Aspergillus section Nigri reveals drivers in fungal speciation.</title>
        <authorList>
            <consortium name="DOE Joint Genome Institute"/>
            <person name="Vesth T.C."/>
            <person name="Nybo J."/>
            <person name="Theobald S."/>
            <person name="Brandl J."/>
            <person name="Frisvad J.C."/>
            <person name="Nielsen K.F."/>
            <person name="Lyhne E.K."/>
            <person name="Kogle M.E."/>
            <person name="Kuo A."/>
            <person name="Riley R."/>
            <person name="Clum A."/>
            <person name="Nolan M."/>
            <person name="Lipzen A."/>
            <person name="Salamov A."/>
            <person name="Henrissat B."/>
            <person name="Wiebenga A."/>
            <person name="De Vries R.P."/>
            <person name="Grigoriev I.V."/>
            <person name="Mortensen U.H."/>
            <person name="Andersen M.R."/>
            <person name="Baker S.E."/>
        </authorList>
    </citation>
    <scope>NUCLEOTIDE SEQUENCE [LARGE SCALE GENOMIC DNA]</scope>
    <source>
        <strain evidence="1 2">CBS 115572</strain>
    </source>
</reference>
<dbReference type="EMBL" id="MSFK01000043">
    <property type="protein sequence ID" value="PWY69042.1"/>
    <property type="molecule type" value="Genomic_DNA"/>
</dbReference>
<proteinExistence type="predicted"/>
<dbReference type="RefSeq" id="XP_025462357.1">
    <property type="nucleotide sequence ID" value="XM_025606743.1"/>
</dbReference>
<dbReference type="Proteomes" id="UP000246702">
    <property type="component" value="Unassembled WGS sequence"/>
</dbReference>
<accession>A0A317V884</accession>
<gene>
    <name evidence="1" type="ORF">BO94DRAFT_300618</name>
</gene>
<sequence>MVDNGNMITNGLLGYDDLCVRSPGHRHGARQVARPRPANLTLLAAYLRSTNEKNPHDKHHLSHANYHDKQDPLRKLHDIPIVPPMIPFHHRKQRGHASFRCDGFNATSAIMILDEFCETVGERFGAEHQCSAPTGPHQPRRRASSRRGYHQSILLAFSSTFSYHILATHPLITMCQAPG</sequence>
<evidence type="ECO:0000313" key="1">
    <source>
        <dbReference type="EMBL" id="PWY69042.1"/>
    </source>
</evidence>
<keyword evidence="2" id="KW-1185">Reference proteome</keyword>
<evidence type="ECO:0000313" key="2">
    <source>
        <dbReference type="Proteomes" id="UP000246702"/>
    </source>
</evidence>